<evidence type="ECO:0000256" key="1">
    <source>
        <dbReference type="SAM" id="MobiDB-lite"/>
    </source>
</evidence>
<protein>
    <submittedName>
        <fullName evidence="2">Uncharacterized protein</fullName>
    </submittedName>
</protein>
<dbReference type="GO" id="GO:0016423">
    <property type="term" value="F:tRNA (guanine) methyltransferase activity"/>
    <property type="evidence" value="ECO:0007669"/>
    <property type="project" value="TreeGrafter"/>
</dbReference>
<dbReference type="EMBL" id="JAMSHJ010000007">
    <property type="protein sequence ID" value="KAI5391545.1"/>
    <property type="molecule type" value="Genomic_DNA"/>
</dbReference>
<evidence type="ECO:0000313" key="3">
    <source>
        <dbReference type="Proteomes" id="UP001058974"/>
    </source>
</evidence>
<proteinExistence type="predicted"/>
<evidence type="ECO:0000313" key="2">
    <source>
        <dbReference type="EMBL" id="KAI5391545.1"/>
    </source>
</evidence>
<dbReference type="AlphaFoldDB" id="A0A9D4VWL3"/>
<dbReference type="PANTHER" id="PTHR12029:SF11">
    <property type="entry name" value="METHYLTRANSFERASE TARBP1-RELATED"/>
    <property type="match status" value="1"/>
</dbReference>
<accession>A0A9D4VWL3</accession>
<reference evidence="2 3" key="1">
    <citation type="journal article" date="2022" name="Nat. Genet.">
        <title>Improved pea reference genome and pan-genome highlight genomic features and evolutionary characteristics.</title>
        <authorList>
            <person name="Yang T."/>
            <person name="Liu R."/>
            <person name="Luo Y."/>
            <person name="Hu S."/>
            <person name="Wang D."/>
            <person name="Wang C."/>
            <person name="Pandey M.K."/>
            <person name="Ge S."/>
            <person name="Xu Q."/>
            <person name="Li N."/>
            <person name="Li G."/>
            <person name="Huang Y."/>
            <person name="Saxena R.K."/>
            <person name="Ji Y."/>
            <person name="Li M."/>
            <person name="Yan X."/>
            <person name="He Y."/>
            <person name="Liu Y."/>
            <person name="Wang X."/>
            <person name="Xiang C."/>
            <person name="Varshney R.K."/>
            <person name="Ding H."/>
            <person name="Gao S."/>
            <person name="Zong X."/>
        </authorList>
    </citation>
    <scope>NUCLEOTIDE SEQUENCE [LARGE SCALE GENOMIC DNA]</scope>
    <source>
        <strain evidence="2 3">cv. Zhongwan 6</strain>
    </source>
</reference>
<name>A0A9D4VWL3_PEA</name>
<sequence length="290" mass="31918">MMTREQFLQHASWLVDRPVFGEGAGAGAIGSGAADDAEDDDDDDDDEATGSEAGAEILARSRRAILLDIKWACLESLLSIPSHALKNGIHLEENYTFFSDDTLRCIFGDLVESLENVGGSSVLSMLRSLRMLFELVAKVTPSAVVSCSHVIDAQSMHQRDNAPGPLKWFIENLLEEGRKSPRTIRPSAVHLTGLWLLNPIIIKFCLKELKLLSLYGSVAFDEDFEELYARVPVAVLFYKLADLACMVESPNEDVDCMAALDSAVNDKDLAKELYKKNIVLFIGIVPRTIG</sequence>
<dbReference type="InterPro" id="IPR045330">
    <property type="entry name" value="TRM3/TARBP1"/>
</dbReference>
<dbReference type="PANTHER" id="PTHR12029">
    <property type="entry name" value="RNA METHYLTRANSFERASE"/>
    <property type="match status" value="1"/>
</dbReference>
<dbReference type="Gramene" id="Psat07G0638400-T1">
    <property type="protein sequence ID" value="KAI5391545.1"/>
    <property type="gene ID" value="KIW84_076384"/>
</dbReference>
<feature type="compositionally biased region" description="Acidic residues" evidence="1">
    <location>
        <begin position="35"/>
        <end position="49"/>
    </location>
</feature>
<keyword evidence="3" id="KW-1185">Reference proteome</keyword>
<dbReference type="GO" id="GO:0030488">
    <property type="term" value="P:tRNA methylation"/>
    <property type="evidence" value="ECO:0007669"/>
    <property type="project" value="TreeGrafter"/>
</dbReference>
<dbReference type="Proteomes" id="UP001058974">
    <property type="component" value="Chromosome 7"/>
</dbReference>
<gene>
    <name evidence="2" type="ORF">KIW84_076384</name>
</gene>
<comment type="caution">
    <text evidence="2">The sequence shown here is derived from an EMBL/GenBank/DDBJ whole genome shotgun (WGS) entry which is preliminary data.</text>
</comment>
<organism evidence="2 3">
    <name type="scientific">Pisum sativum</name>
    <name type="common">Garden pea</name>
    <name type="synonym">Lathyrus oleraceus</name>
    <dbReference type="NCBI Taxonomy" id="3888"/>
    <lineage>
        <taxon>Eukaryota</taxon>
        <taxon>Viridiplantae</taxon>
        <taxon>Streptophyta</taxon>
        <taxon>Embryophyta</taxon>
        <taxon>Tracheophyta</taxon>
        <taxon>Spermatophyta</taxon>
        <taxon>Magnoliopsida</taxon>
        <taxon>eudicotyledons</taxon>
        <taxon>Gunneridae</taxon>
        <taxon>Pentapetalae</taxon>
        <taxon>rosids</taxon>
        <taxon>fabids</taxon>
        <taxon>Fabales</taxon>
        <taxon>Fabaceae</taxon>
        <taxon>Papilionoideae</taxon>
        <taxon>50 kb inversion clade</taxon>
        <taxon>NPAAA clade</taxon>
        <taxon>Hologalegina</taxon>
        <taxon>IRL clade</taxon>
        <taxon>Fabeae</taxon>
        <taxon>Lathyrus</taxon>
    </lineage>
</organism>
<feature type="region of interest" description="Disordered" evidence="1">
    <location>
        <begin position="28"/>
        <end position="53"/>
    </location>
</feature>